<proteinExistence type="predicted"/>
<dbReference type="RefSeq" id="WP_211664965.1">
    <property type="nucleotide sequence ID" value="NZ_SAWY01000041.1"/>
</dbReference>
<comment type="caution">
    <text evidence="2">The sequence shown here is derived from an EMBL/GenBank/DDBJ whole genome shotgun (WGS) entry which is preliminary data.</text>
</comment>
<keyword evidence="1" id="KW-0732">Signal</keyword>
<accession>A0A502KPN6</accession>
<dbReference type="EMBL" id="SAWY01000041">
    <property type="protein sequence ID" value="TPH12259.1"/>
    <property type="molecule type" value="Genomic_DNA"/>
</dbReference>
<protein>
    <recommendedName>
        <fullName evidence="4">DUF3718 domain-containing protein</fullName>
    </recommendedName>
</protein>
<feature type="chain" id="PRO_5021270990" description="DUF3718 domain-containing protein" evidence="1">
    <location>
        <begin position="20"/>
        <end position="117"/>
    </location>
</feature>
<evidence type="ECO:0000313" key="3">
    <source>
        <dbReference type="Proteomes" id="UP000315303"/>
    </source>
</evidence>
<gene>
    <name evidence="2" type="ORF">EPA86_18120</name>
</gene>
<reference evidence="2 3" key="1">
    <citation type="submission" date="2019-01" db="EMBL/GenBank/DDBJ databases">
        <title>Litorilituus lipolytica sp. nov., isolated from intertidal sand of the Yellow Sea in China.</title>
        <authorList>
            <person name="Liu A."/>
        </authorList>
    </citation>
    <scope>NUCLEOTIDE SEQUENCE [LARGE SCALE GENOMIC DNA]</scope>
    <source>
        <strain evidence="2 3">RZ04</strain>
    </source>
</reference>
<dbReference type="Proteomes" id="UP000315303">
    <property type="component" value="Unassembled WGS sequence"/>
</dbReference>
<organism evidence="2 3">
    <name type="scientific">Litorilituus lipolyticus</name>
    <dbReference type="NCBI Taxonomy" id="2491017"/>
    <lineage>
        <taxon>Bacteria</taxon>
        <taxon>Pseudomonadati</taxon>
        <taxon>Pseudomonadota</taxon>
        <taxon>Gammaproteobacteria</taxon>
        <taxon>Alteromonadales</taxon>
        <taxon>Colwelliaceae</taxon>
        <taxon>Litorilituus</taxon>
    </lineage>
</organism>
<evidence type="ECO:0008006" key="4">
    <source>
        <dbReference type="Google" id="ProtNLM"/>
    </source>
</evidence>
<name>A0A502KPN6_9GAMM</name>
<evidence type="ECO:0000313" key="2">
    <source>
        <dbReference type="EMBL" id="TPH12259.1"/>
    </source>
</evidence>
<evidence type="ECO:0000256" key="1">
    <source>
        <dbReference type="SAM" id="SignalP"/>
    </source>
</evidence>
<keyword evidence="3" id="KW-1185">Reference proteome</keyword>
<feature type="signal peptide" evidence="1">
    <location>
        <begin position="1"/>
        <end position="19"/>
    </location>
</feature>
<sequence>MMIKILSILLLLATFGAYAKNDSQEITKAELSDEVAGCYIAHKRARTDFYNKGDAEIYKEIIAQLSGKQNVNKIINIAARKQTGAPALEGSLGINPKIYASKYCTEIEEKLLSLMVD</sequence>
<dbReference type="AlphaFoldDB" id="A0A502KPN6"/>